<sequence>MTVPIDSRNNLQWGRVARPSTSCTDLQCLLFSYFRDKATALLLRGTYKFPALHTDQH</sequence>
<gene>
    <name evidence="1" type="ORF">PISMIDRAFT_684986</name>
</gene>
<reference evidence="2" key="2">
    <citation type="submission" date="2015-01" db="EMBL/GenBank/DDBJ databases">
        <title>Evolutionary Origins and Diversification of the Mycorrhizal Mutualists.</title>
        <authorList>
            <consortium name="DOE Joint Genome Institute"/>
            <consortium name="Mycorrhizal Genomics Consortium"/>
            <person name="Kohler A."/>
            <person name="Kuo A."/>
            <person name="Nagy L.G."/>
            <person name="Floudas D."/>
            <person name="Copeland A."/>
            <person name="Barry K.W."/>
            <person name="Cichocki N."/>
            <person name="Veneault-Fourrey C."/>
            <person name="LaButti K."/>
            <person name="Lindquist E.A."/>
            <person name="Lipzen A."/>
            <person name="Lundell T."/>
            <person name="Morin E."/>
            <person name="Murat C."/>
            <person name="Riley R."/>
            <person name="Ohm R."/>
            <person name="Sun H."/>
            <person name="Tunlid A."/>
            <person name="Henrissat B."/>
            <person name="Grigoriev I.V."/>
            <person name="Hibbett D.S."/>
            <person name="Martin F."/>
        </authorList>
    </citation>
    <scope>NUCLEOTIDE SEQUENCE [LARGE SCALE GENOMIC DNA]</scope>
    <source>
        <strain evidence="2">441</strain>
    </source>
</reference>
<proteinExistence type="predicted"/>
<dbReference type="HOGENOM" id="CLU_2997298_0_0_1"/>
<name>A0A0C9Z5M6_9AGAM</name>
<dbReference type="AlphaFoldDB" id="A0A0C9Z5M6"/>
<evidence type="ECO:0000313" key="1">
    <source>
        <dbReference type="EMBL" id="KIK17742.1"/>
    </source>
</evidence>
<evidence type="ECO:0000313" key="2">
    <source>
        <dbReference type="Proteomes" id="UP000054018"/>
    </source>
</evidence>
<protein>
    <submittedName>
        <fullName evidence="1">Uncharacterized protein</fullName>
    </submittedName>
</protein>
<dbReference type="EMBL" id="KN833821">
    <property type="protein sequence ID" value="KIK17742.1"/>
    <property type="molecule type" value="Genomic_DNA"/>
</dbReference>
<dbReference type="Proteomes" id="UP000054018">
    <property type="component" value="Unassembled WGS sequence"/>
</dbReference>
<organism evidence="1 2">
    <name type="scientific">Pisolithus microcarpus 441</name>
    <dbReference type="NCBI Taxonomy" id="765257"/>
    <lineage>
        <taxon>Eukaryota</taxon>
        <taxon>Fungi</taxon>
        <taxon>Dikarya</taxon>
        <taxon>Basidiomycota</taxon>
        <taxon>Agaricomycotina</taxon>
        <taxon>Agaricomycetes</taxon>
        <taxon>Agaricomycetidae</taxon>
        <taxon>Boletales</taxon>
        <taxon>Sclerodermatineae</taxon>
        <taxon>Pisolithaceae</taxon>
        <taxon>Pisolithus</taxon>
    </lineage>
</organism>
<accession>A0A0C9Z5M6</accession>
<keyword evidence="2" id="KW-1185">Reference proteome</keyword>
<reference evidence="1 2" key="1">
    <citation type="submission" date="2014-04" db="EMBL/GenBank/DDBJ databases">
        <authorList>
            <consortium name="DOE Joint Genome Institute"/>
            <person name="Kuo A."/>
            <person name="Kohler A."/>
            <person name="Costa M.D."/>
            <person name="Nagy L.G."/>
            <person name="Floudas D."/>
            <person name="Copeland A."/>
            <person name="Barry K.W."/>
            <person name="Cichocki N."/>
            <person name="Veneault-Fourrey C."/>
            <person name="LaButti K."/>
            <person name="Lindquist E.A."/>
            <person name="Lipzen A."/>
            <person name="Lundell T."/>
            <person name="Morin E."/>
            <person name="Murat C."/>
            <person name="Sun H."/>
            <person name="Tunlid A."/>
            <person name="Henrissat B."/>
            <person name="Grigoriev I.V."/>
            <person name="Hibbett D.S."/>
            <person name="Martin F."/>
            <person name="Nordberg H.P."/>
            <person name="Cantor M.N."/>
            <person name="Hua S.X."/>
        </authorList>
    </citation>
    <scope>NUCLEOTIDE SEQUENCE [LARGE SCALE GENOMIC DNA]</scope>
    <source>
        <strain evidence="1 2">441</strain>
    </source>
</reference>